<sequence length="61" mass="7279">MCSRRPRWRIRARQFFKWATPCSTRMRRSGALPARAGGRGWCPRSCRAWSGCRRTRGRRRP</sequence>
<name>A0A7W7LZK1_9ACTN</name>
<accession>A0A7W7LZK1</accession>
<comment type="caution">
    <text evidence="1">The sequence shown here is derived from an EMBL/GenBank/DDBJ whole genome shotgun (WGS) entry which is preliminary data.</text>
</comment>
<evidence type="ECO:0000313" key="1">
    <source>
        <dbReference type="EMBL" id="MBB4899408.1"/>
    </source>
</evidence>
<proteinExistence type="predicted"/>
<reference evidence="1 2" key="1">
    <citation type="submission" date="2020-08" db="EMBL/GenBank/DDBJ databases">
        <title>Genomic Encyclopedia of Type Strains, Phase III (KMG-III): the genomes of soil and plant-associated and newly described type strains.</title>
        <authorList>
            <person name="Whitman W."/>
        </authorList>
    </citation>
    <scope>NUCLEOTIDE SEQUENCE [LARGE SCALE GENOMIC DNA]</scope>
    <source>
        <strain evidence="1 2">CECT 3273</strain>
    </source>
</reference>
<dbReference type="Proteomes" id="UP000579523">
    <property type="component" value="Unassembled WGS sequence"/>
</dbReference>
<evidence type="ECO:0000313" key="2">
    <source>
        <dbReference type="Proteomes" id="UP000579523"/>
    </source>
</evidence>
<dbReference type="AlphaFoldDB" id="A0A7W7LZK1"/>
<organism evidence="1 2">
    <name type="scientific">Streptomyces griseomycini</name>
    <dbReference type="NCBI Taxonomy" id="66895"/>
    <lineage>
        <taxon>Bacteria</taxon>
        <taxon>Bacillati</taxon>
        <taxon>Actinomycetota</taxon>
        <taxon>Actinomycetes</taxon>
        <taxon>Kitasatosporales</taxon>
        <taxon>Streptomycetaceae</taxon>
        <taxon>Streptomyces</taxon>
    </lineage>
</organism>
<keyword evidence="2" id="KW-1185">Reference proteome</keyword>
<gene>
    <name evidence="1" type="ORF">FHS37_003468</name>
</gene>
<dbReference type="EMBL" id="JACHJI010000005">
    <property type="protein sequence ID" value="MBB4899408.1"/>
    <property type="molecule type" value="Genomic_DNA"/>
</dbReference>
<protein>
    <submittedName>
        <fullName evidence="1">Uncharacterized protein</fullName>
    </submittedName>
</protein>